<comment type="subcellular location">
    <subcellularLocation>
        <location evidence="1">Secreted</location>
    </subcellularLocation>
</comment>
<keyword evidence="2" id="KW-0964">Secreted</keyword>
<gene>
    <name evidence="6" type="ORF">ATI61_11494</name>
</gene>
<protein>
    <recommendedName>
        <fullName evidence="5">Carbohydrate-binding module family 96 domain-containing protein</fullName>
    </recommendedName>
</protein>
<keyword evidence="3" id="KW-0732">Signal</keyword>
<feature type="domain" description="Carbohydrate-binding module family 96" evidence="5">
    <location>
        <begin position="54"/>
        <end position="202"/>
    </location>
</feature>
<sequence length="838" mass="87734">MKHGGAWGSRCVGGLAAVMLLAHCGGEETQERSTGQVSPESPAVLRQEAATSLTFAASADARVEQANPALNFGGEGKLVADASPLAESYLRFNVSGVTGVVSRAVLRLYATDGTTDGPLLHRASGGWTETGLTWNNRPGPSGAAVGDTGAISSGTWVEYDVSSVVRGNGQADFVLVGTSGNGTDFASREHSRTDWRPQLVLTVEPGLGCMPRTETTTIDIPSTYDGYVSQSQPTRRSGSEPMLRVDASPERLESFVQFRFSLLEEWHVRQAKLRLYVTDGTTNGPVLHRAGDQWPVPPDYDIDWNTRPALFGGPVGNLGALSAGTWAEYDVSSIVTNDGIYSFGLLPESNDGADFYSGDTDWSQYELRPRLMLTVESDPYCTYRGTGGGLTGWTRHYGGVGVERLHALASDAQGNFVAAGLFGDAPFPNQKGFALARYTADGTPVWSRQVTTGNVRVRALAVTSLGNILVVGNYGGSPDLGSGPLPSAPMSDYTPALFIAKFSPTGQTEWAHGFSATYVRPPEGELEYWPVIPTSVATDANGSLIVGGGFHGQMDLGGGTLSAGGSSTYPEDPFAGGFVAKFSWSGQHLWSRAFEAGGFTMPGWVRAVATDPAGNVLVGGHVNSYGDLGDGQTGTRAPYIAKYSASGAFVWKKLFLGAYGEVVGVQPLGTSGVAFTANLGATFTFGGTSYTGGSPEDPGGPDNVSGFTGTLSASGADGWIRSLGAASTRGLVTDAGGTLTVTGYGYDYDVGGGSLGAPTGFGYTPFVARYSASGGAHLWSRSFDRDLLGGDYYPALQLAPQPGGSVVVGSDFAFPVHQDGRDYTPRGASDLFYFQLKP</sequence>
<dbReference type="Gene3D" id="2.80.10.50">
    <property type="match status" value="1"/>
</dbReference>
<comment type="caution">
    <text evidence="6">The sequence shown here is derived from an EMBL/GenBank/DDBJ whole genome shotgun (WGS) entry which is preliminary data.</text>
</comment>
<evidence type="ECO:0000256" key="2">
    <source>
        <dbReference type="ARBA" id="ARBA00022525"/>
    </source>
</evidence>
<organism evidence="6 7">
    <name type="scientific">Archangium gephyra</name>
    <dbReference type="NCBI Taxonomy" id="48"/>
    <lineage>
        <taxon>Bacteria</taxon>
        <taxon>Pseudomonadati</taxon>
        <taxon>Myxococcota</taxon>
        <taxon>Myxococcia</taxon>
        <taxon>Myxococcales</taxon>
        <taxon>Cystobacterineae</taxon>
        <taxon>Archangiaceae</taxon>
        <taxon>Archangium</taxon>
    </lineage>
</organism>
<dbReference type="Proteomes" id="UP000256345">
    <property type="component" value="Unassembled WGS sequence"/>
</dbReference>
<dbReference type="RefSeq" id="WP_053066373.1">
    <property type="nucleotide sequence ID" value="NZ_CP011509.1"/>
</dbReference>
<evidence type="ECO:0000313" key="6">
    <source>
        <dbReference type="EMBL" id="REG24486.1"/>
    </source>
</evidence>
<dbReference type="Pfam" id="PF24517">
    <property type="entry name" value="CBM96"/>
    <property type="match status" value="2"/>
</dbReference>
<evidence type="ECO:0000259" key="5">
    <source>
        <dbReference type="Pfam" id="PF24517"/>
    </source>
</evidence>
<feature type="region of interest" description="Disordered" evidence="4">
    <location>
        <begin position="223"/>
        <end position="243"/>
    </location>
</feature>
<reference evidence="6 7" key="1">
    <citation type="submission" date="2018-08" db="EMBL/GenBank/DDBJ databases">
        <title>Genomic Encyclopedia of Archaeal and Bacterial Type Strains, Phase II (KMG-II): from individual species to whole genera.</title>
        <authorList>
            <person name="Goeker M."/>
        </authorList>
    </citation>
    <scope>NUCLEOTIDE SEQUENCE [LARGE SCALE GENOMIC DNA]</scope>
    <source>
        <strain evidence="6 7">DSM 2261</strain>
    </source>
</reference>
<keyword evidence="7" id="KW-1185">Reference proteome</keyword>
<accession>A0ABX9JQH8</accession>
<evidence type="ECO:0000313" key="7">
    <source>
        <dbReference type="Proteomes" id="UP000256345"/>
    </source>
</evidence>
<dbReference type="EMBL" id="QUMU01000014">
    <property type="protein sequence ID" value="REG24486.1"/>
    <property type="molecule type" value="Genomic_DNA"/>
</dbReference>
<evidence type="ECO:0000256" key="1">
    <source>
        <dbReference type="ARBA" id="ARBA00004613"/>
    </source>
</evidence>
<evidence type="ECO:0000256" key="3">
    <source>
        <dbReference type="ARBA" id="ARBA00022729"/>
    </source>
</evidence>
<dbReference type="InterPro" id="IPR055372">
    <property type="entry name" value="CBM96"/>
</dbReference>
<proteinExistence type="predicted"/>
<feature type="domain" description="Carbohydrate-binding module family 96" evidence="5">
    <location>
        <begin position="219"/>
        <end position="362"/>
    </location>
</feature>
<dbReference type="SUPFAM" id="SSF101898">
    <property type="entry name" value="NHL repeat"/>
    <property type="match status" value="1"/>
</dbReference>
<evidence type="ECO:0000256" key="4">
    <source>
        <dbReference type="SAM" id="MobiDB-lite"/>
    </source>
</evidence>
<dbReference type="NCBIfam" id="NF033679">
    <property type="entry name" value="DNRLRE_dom"/>
    <property type="match status" value="2"/>
</dbReference>
<name>A0ABX9JQH8_9BACT</name>